<dbReference type="Pfam" id="PF10441">
    <property type="entry name" value="Urb2"/>
    <property type="match status" value="1"/>
</dbReference>
<dbReference type="InterPro" id="IPR052609">
    <property type="entry name" value="Ribosome_Biogenesis_Reg"/>
</dbReference>
<reference evidence="2" key="1">
    <citation type="submission" date="2020-11" db="EMBL/GenBank/DDBJ databases">
        <authorList>
            <person name="Tran Van P."/>
        </authorList>
    </citation>
    <scope>NUCLEOTIDE SEQUENCE</scope>
</reference>
<name>A0A7R9K9E7_TIMGE</name>
<dbReference type="AlphaFoldDB" id="A0A7R9K9E7"/>
<dbReference type="GO" id="GO:0042254">
    <property type="term" value="P:ribosome biogenesis"/>
    <property type="evidence" value="ECO:0007669"/>
    <property type="project" value="TreeGrafter"/>
</dbReference>
<dbReference type="PANTHER" id="PTHR15682">
    <property type="entry name" value="UNHEALTHY RIBOSOME BIOGENESIS PROTEIN 2 HOMOLOG"/>
    <property type="match status" value="1"/>
</dbReference>
<accession>A0A7R9K9E7</accession>
<dbReference type="InterPro" id="IPR018849">
    <property type="entry name" value="Urb2/Npa2_C"/>
</dbReference>
<protein>
    <recommendedName>
        <fullName evidence="1">Nucleolar 27S pre-rRNA processing Urb2/Npa2 C-terminal domain-containing protein</fullName>
    </recommendedName>
</protein>
<dbReference type="GO" id="GO:0005730">
    <property type="term" value="C:nucleolus"/>
    <property type="evidence" value="ECO:0007669"/>
    <property type="project" value="TreeGrafter"/>
</dbReference>
<evidence type="ECO:0000259" key="1">
    <source>
        <dbReference type="Pfam" id="PF10441"/>
    </source>
</evidence>
<proteinExistence type="predicted"/>
<evidence type="ECO:0000313" key="2">
    <source>
        <dbReference type="EMBL" id="CAD7608407.1"/>
    </source>
</evidence>
<feature type="domain" description="Nucleolar 27S pre-rRNA processing Urb2/Npa2 C-terminal" evidence="1">
    <location>
        <begin position="1057"/>
        <end position="1209"/>
    </location>
</feature>
<gene>
    <name evidence="2" type="ORF">TGEB3V08_LOCUS10385</name>
</gene>
<dbReference type="PANTHER" id="PTHR15682:SF2">
    <property type="entry name" value="UNHEALTHY RIBOSOME BIOGENESIS PROTEIN 2 HOMOLOG"/>
    <property type="match status" value="1"/>
</dbReference>
<organism evidence="2">
    <name type="scientific">Timema genevievae</name>
    <name type="common">Walking stick</name>
    <dbReference type="NCBI Taxonomy" id="629358"/>
    <lineage>
        <taxon>Eukaryota</taxon>
        <taxon>Metazoa</taxon>
        <taxon>Ecdysozoa</taxon>
        <taxon>Arthropoda</taxon>
        <taxon>Hexapoda</taxon>
        <taxon>Insecta</taxon>
        <taxon>Pterygota</taxon>
        <taxon>Neoptera</taxon>
        <taxon>Polyneoptera</taxon>
        <taxon>Phasmatodea</taxon>
        <taxon>Timematodea</taxon>
        <taxon>Timematoidea</taxon>
        <taxon>Timematidae</taxon>
        <taxon>Timema</taxon>
    </lineage>
</organism>
<dbReference type="EMBL" id="OE845864">
    <property type="protein sequence ID" value="CAD7608407.1"/>
    <property type="molecule type" value="Genomic_DNA"/>
</dbReference>
<sequence>MSLSSEFVKRLNDEGEPIAKRLCLARNAFQSTYLPIQRKEELVFDWLCSNENLDKSSKEVWTTLQICICSRHMKLLTPADVRPEVLGTVVKMLCKYLRQKGTPSEVRDVILECVVQILGVVCCHLIGFNSLVVKSGSKRIALLRQPLKTVTNELIEPFDTQEVSFDILKGIIQVLIYLKLNIDDFDPDSKEINFSFWLQTLILSQFCEPPKLHLSVECLETLSAVIRLNPLAIEPKMFEILGPIMVVKKNTPEVRWAYISFLHCVLEMFTRLSRTQKFVTKLFPMLKEYMQEKKVSDIPLEDIFPAQFYKEFRSIMAALPSTQLIRIMKGLTYHLNLETEEYDVASKIYIQIMASIISSFLCGIRVASGTVPVDIVAKFINMMTELKETLARFAAATLCQEYDDDIMLSLLNVCYSWGELHILLVHYRLQQSLDLSQLDTSATNLAGLHNYLSSDQWNLIAQRVNNFGKTTCKDKMNSLLIQKLQVLQLMSESRTSPEQLNIARYLVSALNQTCSAKFLPSMPFMSSLLSKDQLLHVAKHLVQEIVADKDLCKQVIEALKHEDIQEERSLMETMIFITLERIGSLISKNKRRAKNPNTTGTFLPLFQVCFRNLNLQSAFLDETNKEIILVLEKLGSLVSKFCEKEDEFGSVNENNVDMTSLIYYLNILKVLPVTYMTENIQLLVCLSTIAVGVYMQTVEAGSEVIQTLFGELLLNLLEQTSLPNLHSFLHIGWFMKWLAIHDLGLEKECSDKLYTCLLDSNFKQKDGIVKLKPLIHHLSEKDNCSMLQLRIISILLKALSKGKKRHYIKNDQDLKKLVVNPLLKLILSAVRKGDTPASETLETYTQLLRIWLSRKKNLKMLAKVTVYMSNFFECALAGLGNETKSNVSGSATFVNLLLKHRSRLASCLPPNIVQRTWAKLMTCGSNTFSQTHCRIFLEATTPKEFQKIMESLLDETRKTVSAGGPRLETVVEWWKSVACCDTCPKKAEVRQSAMGAMCLVMLRVVKEPSLLEGILAVLGLEQEIIKNTQVQMEPLMVDLCMESVFPVGLCDVAEFTRLWSSMVQVTRYLLTYRSVWVLDRLPSFLACYRHLVSSLAINSVVTRGLSPKEVDEIAACALALSKLTKSMKKHSKSFKRVSAYLVADILHQLEQYPLHTSIKLHFTNCMYAILSMCDSYSADYLVRVLPPSTQLLFKSFYTKYKNFHKFTGKV</sequence>